<reference evidence="4 7" key="1">
    <citation type="submission" date="2014-07" db="EMBL/GenBank/DDBJ databases">
        <title>Draft genome sequence of Thalassospira xiamenensis IB13.</title>
        <authorList>
            <person name="Lai Q."/>
            <person name="Shao Z."/>
        </authorList>
    </citation>
    <scope>NUCLEOTIDE SEQUENCE [LARGE SCALE GENOMIC DNA]</scope>
    <source>
        <strain evidence="4 7">IB13</strain>
    </source>
</reference>
<proteinExistence type="inferred from homology"/>
<dbReference type="NCBIfam" id="NF005400">
    <property type="entry name" value="PRK06947.1"/>
    <property type="match status" value="1"/>
</dbReference>
<dbReference type="PRINTS" id="PR00080">
    <property type="entry name" value="SDRFAMILY"/>
</dbReference>
<dbReference type="FunFam" id="3.40.50.720:FF:000084">
    <property type="entry name" value="Short-chain dehydrogenase reductase"/>
    <property type="match status" value="1"/>
</dbReference>
<dbReference type="AlphaFoldDB" id="A0A154KQF6"/>
<dbReference type="InterPro" id="IPR036291">
    <property type="entry name" value="NAD(P)-bd_dom_sf"/>
</dbReference>
<dbReference type="EMBL" id="JPWJ01000001">
    <property type="protein sequence ID" value="RCK52942.1"/>
    <property type="molecule type" value="Genomic_DNA"/>
</dbReference>
<dbReference type="CDD" id="cd05233">
    <property type="entry name" value="SDR_c"/>
    <property type="match status" value="1"/>
</dbReference>
<dbReference type="PANTHER" id="PTHR48107">
    <property type="entry name" value="NADPH-DEPENDENT ALDEHYDE REDUCTASE-LIKE PROTEIN, CHLOROPLASTIC-RELATED"/>
    <property type="match status" value="1"/>
</dbReference>
<dbReference type="SUPFAM" id="SSF51735">
    <property type="entry name" value="NAD(P)-binding Rossmann-fold domains"/>
    <property type="match status" value="1"/>
</dbReference>
<evidence type="ECO:0000313" key="7">
    <source>
        <dbReference type="Proteomes" id="UP000252266"/>
    </source>
</evidence>
<evidence type="ECO:0000259" key="3">
    <source>
        <dbReference type="SMART" id="SM00822"/>
    </source>
</evidence>
<dbReference type="Proteomes" id="UP000219068">
    <property type="component" value="Unassembled WGS sequence"/>
</dbReference>
<feature type="domain" description="Ketoreductase" evidence="3">
    <location>
        <begin position="3"/>
        <end position="205"/>
    </location>
</feature>
<sequence length="246" mass="25783">MTKTVLITGGSRGIGRATAILCAQNDWNVAISYVGNKESADETCALCERAGRTGNVFAQKCDVKYEQDVLDLFQATLDRFGTIDAVVNNAGIVAPKSDLADMSIERMKSVFDTNVLGAYIVAREAARALSHAGGSIVNVSSMASKLGSPGEYVDYAGSKGAIDTLTIGLSKELGPRGIRVNAVRPGIIDTDIHGSAGRPERVAELGPFCPLGRAGKANEVANLIYWLLSDDASYVTGALIDVAGGR</sequence>
<dbReference type="InterPro" id="IPR002347">
    <property type="entry name" value="SDR_fam"/>
</dbReference>
<evidence type="ECO:0000313" key="5">
    <source>
        <dbReference type="EMBL" id="SOC28506.1"/>
    </source>
</evidence>
<evidence type="ECO:0000256" key="1">
    <source>
        <dbReference type="ARBA" id="ARBA00006484"/>
    </source>
</evidence>
<reference evidence="5 6" key="2">
    <citation type="submission" date="2017-08" db="EMBL/GenBank/DDBJ databases">
        <authorList>
            <person name="de Groot N.N."/>
        </authorList>
    </citation>
    <scope>NUCLEOTIDE SEQUENCE [LARGE SCALE GENOMIC DNA]</scope>
    <source>
        <strain evidence="5 6">USBA 78</strain>
    </source>
</reference>
<dbReference type="EC" id="1.1.1.47" evidence="4"/>
<keyword evidence="2 4" id="KW-0560">Oxidoreductase</keyword>
<evidence type="ECO:0000256" key="2">
    <source>
        <dbReference type="ARBA" id="ARBA00023002"/>
    </source>
</evidence>
<accession>A0A154KQF6</accession>
<evidence type="ECO:0000313" key="6">
    <source>
        <dbReference type="Proteomes" id="UP000219068"/>
    </source>
</evidence>
<dbReference type="GO" id="GO:0047936">
    <property type="term" value="F:glucose 1-dehydrogenase [NAD(P)+] activity"/>
    <property type="evidence" value="ECO:0007669"/>
    <property type="project" value="UniProtKB-EC"/>
</dbReference>
<name>A0A154KQF6_9PROT</name>
<dbReference type="Proteomes" id="UP000252266">
    <property type="component" value="Unassembled WGS sequence"/>
</dbReference>
<dbReference type="EMBL" id="OBMM01000006">
    <property type="protein sequence ID" value="SOC28506.1"/>
    <property type="molecule type" value="Genomic_DNA"/>
</dbReference>
<dbReference type="PANTHER" id="PTHR48107:SF7">
    <property type="entry name" value="RE15974P"/>
    <property type="match status" value="1"/>
</dbReference>
<dbReference type="Gene3D" id="3.40.50.720">
    <property type="entry name" value="NAD(P)-binding Rossmann-like Domain"/>
    <property type="match status" value="1"/>
</dbReference>
<dbReference type="InterPro" id="IPR057326">
    <property type="entry name" value="KR_dom"/>
</dbReference>
<dbReference type="RefSeq" id="WP_062960743.1">
    <property type="nucleotide sequence ID" value="NZ_JPWJ01000001.1"/>
</dbReference>
<organism evidence="4 7">
    <name type="scientific">Thalassospira xiamenensis</name>
    <dbReference type="NCBI Taxonomy" id="220697"/>
    <lineage>
        <taxon>Bacteria</taxon>
        <taxon>Pseudomonadati</taxon>
        <taxon>Pseudomonadota</taxon>
        <taxon>Alphaproteobacteria</taxon>
        <taxon>Rhodospirillales</taxon>
        <taxon>Thalassospiraceae</taxon>
        <taxon>Thalassospira</taxon>
    </lineage>
</organism>
<dbReference type="SMART" id="SM00822">
    <property type="entry name" value="PKS_KR"/>
    <property type="match status" value="1"/>
</dbReference>
<protein>
    <submittedName>
        <fullName evidence="5">NAD(P)-dependent dehydrogenase, short-chain alcohol dehydrogenase family</fullName>
    </submittedName>
    <submittedName>
        <fullName evidence="4">Sugar dehydrogenase</fullName>
        <ecNumber evidence="4">1.1.1.47</ecNumber>
    </submittedName>
</protein>
<dbReference type="Pfam" id="PF13561">
    <property type="entry name" value="adh_short_C2"/>
    <property type="match status" value="1"/>
</dbReference>
<evidence type="ECO:0000313" key="4">
    <source>
        <dbReference type="EMBL" id="RCK52942.1"/>
    </source>
</evidence>
<gene>
    <name evidence="5" type="ORF">SAMN05428964_106311</name>
    <name evidence="4" type="ORF">TH44_01615</name>
</gene>
<dbReference type="PRINTS" id="PR00081">
    <property type="entry name" value="GDHRDH"/>
</dbReference>
<comment type="similarity">
    <text evidence="1">Belongs to the short-chain dehydrogenases/reductases (SDR) family.</text>
</comment>